<dbReference type="STRING" id="2004952.A0A2C5Z164"/>
<keyword evidence="3" id="KW-1185">Reference proteome</keyword>
<dbReference type="PRINTS" id="PR00929">
    <property type="entry name" value="ATHOOK"/>
</dbReference>
<feature type="compositionally biased region" description="Low complexity" evidence="1">
    <location>
        <begin position="486"/>
        <end position="495"/>
    </location>
</feature>
<feature type="compositionally biased region" description="Basic and acidic residues" evidence="1">
    <location>
        <begin position="410"/>
        <end position="424"/>
    </location>
</feature>
<dbReference type="EMBL" id="NJES01000371">
    <property type="protein sequence ID" value="PHH73064.1"/>
    <property type="molecule type" value="Genomic_DNA"/>
</dbReference>
<dbReference type="OrthoDB" id="3946221at2759"/>
<feature type="compositionally biased region" description="Acidic residues" evidence="1">
    <location>
        <begin position="465"/>
        <end position="478"/>
    </location>
</feature>
<feature type="compositionally biased region" description="Acidic residues" evidence="1">
    <location>
        <begin position="617"/>
        <end position="632"/>
    </location>
</feature>
<feature type="compositionally biased region" description="Basic and acidic residues" evidence="1">
    <location>
        <begin position="506"/>
        <end position="524"/>
    </location>
</feature>
<feature type="region of interest" description="Disordered" evidence="1">
    <location>
        <begin position="380"/>
        <end position="642"/>
    </location>
</feature>
<reference evidence="2 3" key="1">
    <citation type="submission" date="2017-06" db="EMBL/GenBank/DDBJ databases">
        <title>Ant-infecting Ophiocordyceps genomes reveal a high diversity of potential behavioral manipulation genes and a possible major role for enterotoxins.</title>
        <authorList>
            <person name="De Bekker C."/>
            <person name="Evans H.C."/>
            <person name="Brachmann A."/>
            <person name="Hughes D.P."/>
        </authorList>
    </citation>
    <scope>NUCLEOTIDE SEQUENCE [LARGE SCALE GENOMIC DNA]</scope>
    <source>
        <strain evidence="2 3">Map16</strain>
    </source>
</reference>
<feature type="compositionally biased region" description="Polar residues" evidence="1">
    <location>
        <begin position="590"/>
        <end position="601"/>
    </location>
</feature>
<feature type="compositionally biased region" description="Basic and acidic residues" evidence="1">
    <location>
        <begin position="291"/>
        <end position="305"/>
    </location>
</feature>
<feature type="compositionally biased region" description="Basic and acidic residues" evidence="1">
    <location>
        <begin position="228"/>
        <end position="238"/>
    </location>
</feature>
<dbReference type="Proteomes" id="UP000226431">
    <property type="component" value="Unassembled WGS sequence"/>
</dbReference>
<feature type="compositionally biased region" description="Basic and acidic residues" evidence="1">
    <location>
        <begin position="381"/>
        <end position="394"/>
    </location>
</feature>
<feature type="compositionally biased region" description="Basic residues" evidence="1">
    <location>
        <begin position="49"/>
        <end position="60"/>
    </location>
</feature>
<feature type="compositionally biased region" description="Polar residues" evidence="1">
    <location>
        <begin position="533"/>
        <end position="545"/>
    </location>
</feature>
<feature type="region of interest" description="Disordered" evidence="1">
    <location>
        <begin position="1"/>
        <end position="308"/>
    </location>
</feature>
<evidence type="ECO:0000313" key="2">
    <source>
        <dbReference type="EMBL" id="PHH73064.1"/>
    </source>
</evidence>
<evidence type="ECO:0000256" key="1">
    <source>
        <dbReference type="SAM" id="MobiDB-lite"/>
    </source>
</evidence>
<feature type="compositionally biased region" description="Polar residues" evidence="1">
    <location>
        <begin position="281"/>
        <end position="290"/>
    </location>
</feature>
<dbReference type="InterPro" id="IPR017956">
    <property type="entry name" value="AT_hook_DNA-bd_motif"/>
</dbReference>
<evidence type="ECO:0000313" key="3">
    <source>
        <dbReference type="Proteomes" id="UP000226431"/>
    </source>
</evidence>
<feature type="compositionally biased region" description="Low complexity" evidence="1">
    <location>
        <begin position="178"/>
        <end position="190"/>
    </location>
</feature>
<feature type="compositionally biased region" description="Basic and acidic residues" evidence="1">
    <location>
        <begin position="145"/>
        <end position="155"/>
    </location>
</feature>
<feature type="compositionally biased region" description="Acidic residues" evidence="1">
    <location>
        <begin position="96"/>
        <end position="106"/>
    </location>
</feature>
<proteinExistence type="predicted"/>
<comment type="caution">
    <text evidence="2">The sequence shown here is derived from an EMBL/GenBank/DDBJ whole genome shotgun (WGS) entry which is preliminary data.</text>
</comment>
<sequence length="642" mass="68684">MPLRGPQKQPPFRLRWHAIANPATPSADIMSSPDPLNEATAPPSSPPRRVTRSSRKKQQKRLPSVDVTASPRKQRFELEVGDTRSPQRLWVTVETGGEDGGDGDGIDDGRLARRKLFGDGSTAKSTPVAGRRRKSTKTTTTVVPLRDDAGDEAVKTPRPRGRPRKSNGTPMPAKKKAAVSTTTTTTPADSVTKRRGRAAADKDLGGEDEEQPPTTKRKRGRPPGRSRLKAEVEADATPRARPTKRSKLSSDDATGDQVAADGPDSDIWMATLSDEGGPAQPSVTSPSPQRSAHEGLKSGHTHAYDEPSVTDVALTSDDIAPRPDDTVAQGEDFSMIFMDSVPSMQGLLAGSVPATVPEQLGDETSLIINRTLEAFGARNVESAERESELQREDMVMETVDGTRSSSLKRRREDDEQDQRARAGDEASEAQEDSSVDMSRRFFAVETVAQPSEVVVHNDDVVEQREEIDDEQQQMDGLDDMAPAHAESSTSSTSRSETGRLPTPDDTPPKTDDQQARSSSGDEARPSVAEATAASGTTPQQQQQAEDPSRPDKTARPGLSAIVRAGRALQSITSSEPPSPEAKERQLASPFRNSSLGATSPAASAVRDEEPQDGTLVDGDDGEGEDDDGDDGDVAGWTAAESG</sequence>
<feature type="compositionally biased region" description="Basic and acidic residues" evidence="1">
    <location>
        <begin position="455"/>
        <end position="464"/>
    </location>
</feature>
<feature type="compositionally biased region" description="Basic residues" evidence="1">
    <location>
        <begin position="215"/>
        <end position="227"/>
    </location>
</feature>
<feature type="compositionally biased region" description="Acidic residues" evidence="1">
    <location>
        <begin position="425"/>
        <end position="434"/>
    </location>
</feature>
<dbReference type="GO" id="GO:0003677">
    <property type="term" value="F:DNA binding"/>
    <property type="evidence" value="ECO:0007669"/>
    <property type="project" value="InterPro"/>
</dbReference>
<name>A0A2C5Z164_9HYPO</name>
<organism evidence="2 3">
    <name type="scientific">Ophiocordyceps camponoti-rufipedis</name>
    <dbReference type="NCBI Taxonomy" id="2004952"/>
    <lineage>
        <taxon>Eukaryota</taxon>
        <taxon>Fungi</taxon>
        <taxon>Dikarya</taxon>
        <taxon>Ascomycota</taxon>
        <taxon>Pezizomycotina</taxon>
        <taxon>Sordariomycetes</taxon>
        <taxon>Hypocreomycetidae</taxon>
        <taxon>Hypocreales</taxon>
        <taxon>Ophiocordycipitaceae</taxon>
        <taxon>Ophiocordyceps</taxon>
    </lineage>
</organism>
<dbReference type="AlphaFoldDB" id="A0A2C5Z164"/>
<gene>
    <name evidence="2" type="ORF">CDD80_4069</name>
</gene>
<protein>
    <submittedName>
        <fullName evidence="2">Uncharacterized protein</fullName>
    </submittedName>
</protein>
<accession>A0A2C5Z164</accession>